<dbReference type="PROSITE" id="PS51900">
    <property type="entry name" value="CB"/>
    <property type="match status" value="1"/>
</dbReference>
<dbReference type="InterPro" id="IPR050090">
    <property type="entry name" value="Tyrosine_recombinase_XerCD"/>
</dbReference>
<gene>
    <name evidence="7" type="ORF">SAMN02745213_02376</name>
</gene>
<dbReference type="GO" id="GO:0003677">
    <property type="term" value="F:DNA binding"/>
    <property type="evidence" value="ECO:0007669"/>
    <property type="project" value="UniProtKB-UniRule"/>
</dbReference>
<dbReference type="GO" id="GO:0006310">
    <property type="term" value="P:DNA recombination"/>
    <property type="evidence" value="ECO:0007669"/>
    <property type="project" value="UniProtKB-KW"/>
</dbReference>
<proteinExistence type="predicted"/>
<feature type="domain" description="Core-binding (CB)" evidence="6">
    <location>
        <begin position="2"/>
        <end position="81"/>
    </location>
</feature>
<keyword evidence="1" id="KW-0229">DNA integration</keyword>
<protein>
    <submittedName>
        <fullName evidence="7">Site-specific recombinase XerD</fullName>
    </submittedName>
</protein>
<name>A0A1T4W0Z5_9GAMM</name>
<dbReference type="InterPro" id="IPR011010">
    <property type="entry name" value="DNA_brk_join_enz"/>
</dbReference>
<dbReference type="Gene3D" id="1.10.443.10">
    <property type="entry name" value="Intergrase catalytic core"/>
    <property type="match status" value="1"/>
</dbReference>
<dbReference type="EMBL" id="FUXX01000083">
    <property type="protein sequence ID" value="SKA70903.1"/>
    <property type="molecule type" value="Genomic_DNA"/>
</dbReference>
<evidence type="ECO:0000313" key="7">
    <source>
        <dbReference type="EMBL" id="SKA70903.1"/>
    </source>
</evidence>
<dbReference type="SUPFAM" id="SSF56349">
    <property type="entry name" value="DNA breaking-rejoining enzymes"/>
    <property type="match status" value="1"/>
</dbReference>
<dbReference type="InterPro" id="IPR002104">
    <property type="entry name" value="Integrase_catalytic"/>
</dbReference>
<dbReference type="Pfam" id="PF00589">
    <property type="entry name" value="Phage_integrase"/>
    <property type="match status" value="1"/>
</dbReference>
<evidence type="ECO:0000256" key="2">
    <source>
        <dbReference type="ARBA" id="ARBA00023125"/>
    </source>
</evidence>
<dbReference type="PANTHER" id="PTHR30349:SF64">
    <property type="entry name" value="PROPHAGE INTEGRASE INTD-RELATED"/>
    <property type="match status" value="1"/>
</dbReference>
<evidence type="ECO:0000259" key="5">
    <source>
        <dbReference type="PROSITE" id="PS51898"/>
    </source>
</evidence>
<dbReference type="PROSITE" id="PS51898">
    <property type="entry name" value="TYR_RECOMBINASE"/>
    <property type="match status" value="1"/>
</dbReference>
<evidence type="ECO:0000256" key="1">
    <source>
        <dbReference type="ARBA" id="ARBA00022908"/>
    </source>
</evidence>
<keyword evidence="2 4" id="KW-0238">DNA-binding</keyword>
<dbReference type="InterPro" id="IPR013762">
    <property type="entry name" value="Integrase-like_cat_sf"/>
</dbReference>
<organism evidence="7 8">
    <name type="scientific">Succinivibrio dextrinosolvens DSM 3072</name>
    <dbReference type="NCBI Taxonomy" id="1123324"/>
    <lineage>
        <taxon>Bacteria</taxon>
        <taxon>Pseudomonadati</taxon>
        <taxon>Pseudomonadota</taxon>
        <taxon>Gammaproteobacteria</taxon>
        <taxon>Aeromonadales</taxon>
        <taxon>Succinivibrionaceae</taxon>
        <taxon>Succinivibrio</taxon>
    </lineage>
</organism>
<sequence>MKFFEEQIEDMLLYKESLGYSRRTYSYFLNDLARYIDRKGIVDETVSISDILPWCIQRDTEKAEGFRRRLTAARELTKYLYAIGKCDGILSADLVPSTHRYTPYLFTDEELRTIFRICDVQKSNSKNPLYGNIISVIFRLIYFCGLRPNEGRELYRKDIDTNRCTLLIRKNKSHKERMIPMAEDLSILCKKYIAKRDILFPNSEFLFPSTTGEAYSAKWLTRQFLKIWEQAFPENKDAHVRVYDLRHRFATAVLQEWIDNGEELYTALPYLSSYMGHSDYRHTVYYIHLLPERLLKSTAINLEYFQSLIPEVSS</sequence>
<dbReference type="PANTHER" id="PTHR30349">
    <property type="entry name" value="PHAGE INTEGRASE-RELATED"/>
    <property type="match status" value="1"/>
</dbReference>
<evidence type="ECO:0000256" key="3">
    <source>
        <dbReference type="ARBA" id="ARBA00023172"/>
    </source>
</evidence>
<dbReference type="Proteomes" id="UP000242432">
    <property type="component" value="Unassembled WGS sequence"/>
</dbReference>
<evidence type="ECO:0000259" key="6">
    <source>
        <dbReference type="PROSITE" id="PS51900"/>
    </source>
</evidence>
<evidence type="ECO:0000256" key="4">
    <source>
        <dbReference type="PROSITE-ProRule" id="PRU01248"/>
    </source>
</evidence>
<dbReference type="GO" id="GO:0015074">
    <property type="term" value="P:DNA integration"/>
    <property type="evidence" value="ECO:0007669"/>
    <property type="project" value="UniProtKB-KW"/>
</dbReference>
<evidence type="ECO:0000313" key="8">
    <source>
        <dbReference type="Proteomes" id="UP000242432"/>
    </source>
</evidence>
<keyword evidence="3" id="KW-0233">DNA recombination</keyword>
<keyword evidence="8" id="KW-1185">Reference proteome</keyword>
<dbReference type="InterPro" id="IPR044068">
    <property type="entry name" value="CB"/>
</dbReference>
<feature type="domain" description="Tyr recombinase" evidence="5">
    <location>
        <begin position="101"/>
        <end position="299"/>
    </location>
</feature>
<accession>A0A1T4W0Z5</accession>
<reference evidence="8" key="1">
    <citation type="submission" date="2017-02" db="EMBL/GenBank/DDBJ databases">
        <authorList>
            <person name="Varghese N."/>
            <person name="Submissions S."/>
        </authorList>
    </citation>
    <scope>NUCLEOTIDE SEQUENCE [LARGE SCALE GENOMIC DNA]</scope>
    <source>
        <strain evidence="8">DSM 3072</strain>
    </source>
</reference>
<dbReference type="AlphaFoldDB" id="A0A1T4W0Z5"/>
<dbReference type="RefSeq" id="WP_078929631.1">
    <property type="nucleotide sequence ID" value="NZ_FUXX01000083.1"/>
</dbReference>